<evidence type="ECO:0000256" key="1">
    <source>
        <dbReference type="ARBA" id="ARBA00007957"/>
    </source>
</evidence>
<dbReference type="GO" id="GO:1900376">
    <property type="term" value="P:regulation of secondary metabolite biosynthetic process"/>
    <property type="evidence" value="ECO:0007669"/>
    <property type="project" value="TreeGrafter"/>
</dbReference>
<evidence type="ECO:0000256" key="3">
    <source>
        <dbReference type="ARBA" id="ARBA00022833"/>
    </source>
</evidence>
<dbReference type="GeneID" id="88849625"/>
<keyword evidence="7" id="KW-0479">Metal-binding</keyword>
<protein>
    <submittedName>
        <fullName evidence="8">Fur family transcriptional regulator</fullName>
    </submittedName>
</protein>
<dbReference type="CDD" id="cd07153">
    <property type="entry name" value="Fur_like"/>
    <property type="match status" value="1"/>
</dbReference>
<evidence type="ECO:0000313" key="9">
    <source>
        <dbReference type="Proteomes" id="UP000273154"/>
    </source>
</evidence>
<dbReference type="InterPro" id="IPR002481">
    <property type="entry name" value="FUR"/>
</dbReference>
<comment type="similarity">
    <text evidence="1">Belongs to the Fur family.</text>
</comment>
<dbReference type="InterPro" id="IPR036390">
    <property type="entry name" value="WH_DNA-bd_sf"/>
</dbReference>
<dbReference type="Pfam" id="PF01475">
    <property type="entry name" value="FUR"/>
    <property type="match status" value="1"/>
</dbReference>
<dbReference type="PANTHER" id="PTHR33202">
    <property type="entry name" value="ZINC UPTAKE REGULATION PROTEIN"/>
    <property type="match status" value="1"/>
</dbReference>
<evidence type="ECO:0000313" key="8">
    <source>
        <dbReference type="EMBL" id="BBH50900.1"/>
    </source>
</evidence>
<dbReference type="GO" id="GO:0003700">
    <property type="term" value="F:DNA-binding transcription factor activity"/>
    <property type="evidence" value="ECO:0007669"/>
    <property type="project" value="InterPro"/>
</dbReference>
<evidence type="ECO:0000256" key="7">
    <source>
        <dbReference type="PIRSR" id="PIRSR602481-1"/>
    </source>
</evidence>
<proteinExistence type="inferred from homology"/>
<dbReference type="GO" id="GO:0000976">
    <property type="term" value="F:transcription cis-regulatory region binding"/>
    <property type="evidence" value="ECO:0007669"/>
    <property type="project" value="TreeGrafter"/>
</dbReference>
<dbReference type="GO" id="GO:0008270">
    <property type="term" value="F:zinc ion binding"/>
    <property type="evidence" value="ECO:0007669"/>
    <property type="project" value="TreeGrafter"/>
</dbReference>
<feature type="binding site" evidence="7">
    <location>
        <position position="121"/>
    </location>
    <ligand>
        <name>Zn(2+)</name>
        <dbReference type="ChEBI" id="CHEBI:29105"/>
    </ligand>
</feature>
<dbReference type="OrthoDB" id="5242893at2"/>
<evidence type="ECO:0000256" key="6">
    <source>
        <dbReference type="ARBA" id="ARBA00023163"/>
    </source>
</evidence>
<dbReference type="EMBL" id="AP019367">
    <property type="protein sequence ID" value="BBH50900.1"/>
    <property type="molecule type" value="Genomic_DNA"/>
</dbReference>
<dbReference type="AlphaFoldDB" id="A0A3G9KAG3"/>
<keyword evidence="4" id="KW-0805">Transcription regulation</keyword>
<dbReference type="Proteomes" id="UP000273154">
    <property type="component" value="Chromosome"/>
</dbReference>
<sequence>MASRQTIQRELIKQELCSMANHPTADEVYASIHEKHPTISKATVFRTLGRLADDGEALRVRINNGADHFDHQTFAHYHVHCTECGKVDDVPMPVADDVEKRASEVSDYLITGYTLQFDGICPACQRAREAQ</sequence>
<evidence type="ECO:0000256" key="5">
    <source>
        <dbReference type="ARBA" id="ARBA00023125"/>
    </source>
</evidence>
<feature type="binding site" evidence="7">
    <location>
        <position position="84"/>
    </location>
    <ligand>
        <name>Zn(2+)</name>
        <dbReference type="ChEBI" id="CHEBI:29105"/>
    </ligand>
</feature>
<dbReference type="RefSeq" id="WP_126423078.1">
    <property type="nucleotide sequence ID" value="NZ_AP019367.1"/>
</dbReference>
<dbReference type="Gene3D" id="3.30.1490.190">
    <property type="match status" value="1"/>
</dbReference>
<feature type="binding site" evidence="7">
    <location>
        <position position="81"/>
    </location>
    <ligand>
        <name>Zn(2+)</name>
        <dbReference type="ChEBI" id="CHEBI:29105"/>
    </ligand>
</feature>
<gene>
    <name evidence="8" type="primary">fur</name>
    <name evidence="8" type="ORF">Pcatena_14870</name>
</gene>
<name>A0A3G9KAG3_9ACTN</name>
<dbReference type="InterPro" id="IPR036388">
    <property type="entry name" value="WH-like_DNA-bd_sf"/>
</dbReference>
<dbReference type="GO" id="GO:0045892">
    <property type="term" value="P:negative regulation of DNA-templated transcription"/>
    <property type="evidence" value="ECO:0007669"/>
    <property type="project" value="TreeGrafter"/>
</dbReference>
<keyword evidence="5" id="KW-0238">DNA-binding</keyword>
<feature type="binding site" evidence="7">
    <location>
        <position position="124"/>
    </location>
    <ligand>
        <name>Zn(2+)</name>
        <dbReference type="ChEBI" id="CHEBI:29105"/>
    </ligand>
</feature>
<organism evidence="8 9">
    <name type="scientific">Parolsenella catena</name>
    <dbReference type="NCBI Taxonomy" id="2003188"/>
    <lineage>
        <taxon>Bacteria</taxon>
        <taxon>Bacillati</taxon>
        <taxon>Actinomycetota</taxon>
        <taxon>Coriobacteriia</taxon>
        <taxon>Coriobacteriales</taxon>
        <taxon>Atopobiaceae</taxon>
        <taxon>Parolsenella</taxon>
    </lineage>
</organism>
<keyword evidence="9" id="KW-1185">Reference proteome</keyword>
<dbReference type="KEGG" id="pcat:Pcatena_14870"/>
<evidence type="ECO:0000256" key="2">
    <source>
        <dbReference type="ARBA" id="ARBA00022491"/>
    </source>
</evidence>
<evidence type="ECO:0000256" key="4">
    <source>
        <dbReference type="ARBA" id="ARBA00023015"/>
    </source>
</evidence>
<dbReference type="Gene3D" id="1.10.10.10">
    <property type="entry name" value="Winged helix-like DNA-binding domain superfamily/Winged helix DNA-binding domain"/>
    <property type="match status" value="1"/>
</dbReference>
<dbReference type="PANTHER" id="PTHR33202:SF7">
    <property type="entry name" value="FERRIC UPTAKE REGULATION PROTEIN"/>
    <property type="match status" value="1"/>
</dbReference>
<reference evidence="9" key="1">
    <citation type="submission" date="2018-11" db="EMBL/GenBank/DDBJ databases">
        <title>Comparative genomics of Parolsenella catena and Libanicoccus massiliensis: Reclassification of Libanicoccus massiliensis as Parolsenella massiliensis comb. nov.</title>
        <authorList>
            <person name="Sakamoto M."/>
            <person name="Ikeyama N."/>
            <person name="Murakami T."/>
            <person name="Mori H."/>
            <person name="Yuki M."/>
            <person name="Ohkuma M."/>
        </authorList>
    </citation>
    <scope>NUCLEOTIDE SEQUENCE [LARGE SCALE GENOMIC DNA]</scope>
    <source>
        <strain evidence="9">JCM 31932</strain>
    </source>
</reference>
<comment type="cofactor">
    <cofactor evidence="7">
        <name>Zn(2+)</name>
        <dbReference type="ChEBI" id="CHEBI:29105"/>
    </cofactor>
    <text evidence="7">Binds 1 zinc ion per subunit.</text>
</comment>
<dbReference type="SUPFAM" id="SSF46785">
    <property type="entry name" value="Winged helix' DNA-binding domain"/>
    <property type="match status" value="1"/>
</dbReference>
<keyword evidence="6" id="KW-0804">Transcription</keyword>
<dbReference type="InterPro" id="IPR043135">
    <property type="entry name" value="Fur_C"/>
</dbReference>
<keyword evidence="3 7" id="KW-0862">Zinc</keyword>
<accession>A0A3G9KAG3</accession>
<keyword evidence="2" id="KW-0678">Repressor</keyword>